<keyword evidence="3" id="KW-1185">Reference proteome</keyword>
<feature type="transmembrane region" description="Helical" evidence="1">
    <location>
        <begin position="168"/>
        <end position="187"/>
    </location>
</feature>
<feature type="transmembrane region" description="Helical" evidence="1">
    <location>
        <begin position="199"/>
        <end position="221"/>
    </location>
</feature>
<feature type="transmembrane region" description="Helical" evidence="1">
    <location>
        <begin position="84"/>
        <end position="101"/>
    </location>
</feature>
<sequence>MTNKRSISRIAGVLYLVVVVTGMFSLAYVPKQLFIWDNPAQTFNNILTHESLFRLSIASSVLCYIAFIFLPIALYHLLKSVNQFYAQIMVLLVMISIPISFSNLQNKYAVLSLIETLKQPGAITGEIHKQTMLYLNQYDHGIFVVTIFWGLWLLPFGYLVYKSTFLPKFLGILLMLGGLGYLINYFGNTLSGNYREIGVSQYLSLLPAIGEIGTCLWLLFIGAREKLTEPSQSN</sequence>
<dbReference type="EMBL" id="JALGBH010000002">
    <property type="protein sequence ID" value="MCJ0743907.1"/>
    <property type="molecule type" value="Genomic_DNA"/>
</dbReference>
<gene>
    <name evidence="2" type="ORF">MMF97_14405</name>
</gene>
<keyword evidence="1" id="KW-0812">Transmembrane</keyword>
<reference evidence="2" key="1">
    <citation type="submission" date="2022-03" db="EMBL/GenBank/DDBJ databases">
        <authorList>
            <person name="Woo C.Y."/>
        </authorList>
    </citation>
    <scope>NUCLEOTIDE SEQUENCE</scope>
    <source>
        <strain evidence="2">CYS-01</strain>
    </source>
</reference>
<proteinExistence type="predicted"/>
<feature type="transmembrane region" description="Helical" evidence="1">
    <location>
        <begin position="12"/>
        <end position="29"/>
    </location>
</feature>
<feature type="transmembrane region" description="Helical" evidence="1">
    <location>
        <begin position="141"/>
        <end position="161"/>
    </location>
</feature>
<comment type="caution">
    <text evidence="2">The sequence shown here is derived from an EMBL/GenBank/DDBJ whole genome shotgun (WGS) entry which is preliminary data.</text>
</comment>
<dbReference type="Pfam" id="PF14329">
    <property type="entry name" value="DUF4386"/>
    <property type="match status" value="1"/>
</dbReference>
<keyword evidence="1" id="KW-1133">Transmembrane helix</keyword>
<keyword evidence="1" id="KW-0472">Membrane</keyword>
<accession>A0ABT0A019</accession>
<dbReference type="InterPro" id="IPR025495">
    <property type="entry name" value="DUF4386"/>
</dbReference>
<feature type="transmembrane region" description="Helical" evidence="1">
    <location>
        <begin position="57"/>
        <end position="77"/>
    </location>
</feature>
<protein>
    <submittedName>
        <fullName evidence="2">DUF4386 domain-containing protein</fullName>
    </submittedName>
</protein>
<dbReference type="Proteomes" id="UP001165460">
    <property type="component" value="Unassembled WGS sequence"/>
</dbReference>
<evidence type="ECO:0000256" key="1">
    <source>
        <dbReference type="SAM" id="Phobius"/>
    </source>
</evidence>
<dbReference type="RefSeq" id="WP_243363255.1">
    <property type="nucleotide sequence ID" value="NZ_JALGBH010000002.1"/>
</dbReference>
<organism evidence="2 3">
    <name type="scientific">Pedobacter montanisoli</name>
    <dbReference type="NCBI Taxonomy" id="2923277"/>
    <lineage>
        <taxon>Bacteria</taxon>
        <taxon>Pseudomonadati</taxon>
        <taxon>Bacteroidota</taxon>
        <taxon>Sphingobacteriia</taxon>
        <taxon>Sphingobacteriales</taxon>
        <taxon>Sphingobacteriaceae</taxon>
        <taxon>Pedobacter</taxon>
    </lineage>
</organism>
<evidence type="ECO:0000313" key="2">
    <source>
        <dbReference type="EMBL" id="MCJ0743907.1"/>
    </source>
</evidence>
<evidence type="ECO:0000313" key="3">
    <source>
        <dbReference type="Proteomes" id="UP001165460"/>
    </source>
</evidence>
<name>A0ABT0A019_9SPHI</name>